<protein>
    <submittedName>
        <fullName evidence="1">Uncharacterized protein</fullName>
    </submittedName>
</protein>
<sequence>MNSTRSRVFKPMKLTIKKLNQEKPDEMQLCHLLLHPISYYLLVNLFHHSTCGGDNEDSKSVVWTELNVNNDEWPGLKNFSGRDLCANDQKGCEEFRKFVAVYKGFPEYSFKTRHSCETDANLAQKIVCWVRGKDYSSNTMSYKTTTEVQFWVEMPQNVSRCRWATPHMPE</sequence>
<dbReference type="EMBL" id="HBUF01205638">
    <property type="protein sequence ID" value="CAG6663680.1"/>
    <property type="molecule type" value="Transcribed_RNA"/>
</dbReference>
<proteinExistence type="predicted"/>
<dbReference type="AlphaFoldDB" id="A0A8D8WMK0"/>
<name>A0A8D8WMK0_9HEMI</name>
<reference evidence="1" key="1">
    <citation type="submission" date="2021-05" db="EMBL/GenBank/DDBJ databases">
        <authorList>
            <person name="Alioto T."/>
            <person name="Alioto T."/>
            <person name="Gomez Garrido J."/>
        </authorList>
    </citation>
    <scope>NUCLEOTIDE SEQUENCE</scope>
</reference>
<organism evidence="1">
    <name type="scientific">Cacopsylla melanoneura</name>
    <dbReference type="NCBI Taxonomy" id="428564"/>
    <lineage>
        <taxon>Eukaryota</taxon>
        <taxon>Metazoa</taxon>
        <taxon>Ecdysozoa</taxon>
        <taxon>Arthropoda</taxon>
        <taxon>Hexapoda</taxon>
        <taxon>Insecta</taxon>
        <taxon>Pterygota</taxon>
        <taxon>Neoptera</taxon>
        <taxon>Paraneoptera</taxon>
        <taxon>Hemiptera</taxon>
        <taxon>Sternorrhyncha</taxon>
        <taxon>Psylloidea</taxon>
        <taxon>Psyllidae</taxon>
        <taxon>Psyllinae</taxon>
        <taxon>Cacopsylla</taxon>
    </lineage>
</organism>
<accession>A0A8D8WMK0</accession>
<evidence type="ECO:0000313" key="1">
    <source>
        <dbReference type="EMBL" id="CAG6663680.1"/>
    </source>
</evidence>
<dbReference type="EMBL" id="HBUF01205640">
    <property type="protein sequence ID" value="CAG6663685.1"/>
    <property type="molecule type" value="Transcribed_RNA"/>
</dbReference>